<dbReference type="EMBL" id="BIXY01000002">
    <property type="protein sequence ID" value="GCF06735.1"/>
    <property type="molecule type" value="Genomic_DNA"/>
</dbReference>
<feature type="transmembrane region" description="Helical" evidence="6">
    <location>
        <begin position="92"/>
        <end position="112"/>
    </location>
</feature>
<dbReference type="Proteomes" id="UP000322530">
    <property type="component" value="Unassembled WGS sequence"/>
</dbReference>
<keyword evidence="6" id="KW-0874">Quinone</keyword>
<dbReference type="HAMAP" id="MF_00445">
    <property type="entry name" value="NDH1_NuoN_1"/>
    <property type="match status" value="1"/>
</dbReference>
<comment type="subunit">
    <text evidence="6">NDH-1 is composed of 14 different subunits. Subunits NuoA, H, J, K, L, M, N constitute the membrane sector of the complex.</text>
</comment>
<protein>
    <recommendedName>
        <fullName evidence="6">NADH-quinone oxidoreductase subunit N</fullName>
        <ecNumber evidence="6">7.1.1.-</ecNumber>
    </recommendedName>
    <alternativeName>
        <fullName evidence="6">NADH dehydrogenase I subunit N</fullName>
    </alternativeName>
    <alternativeName>
        <fullName evidence="6">NDH-1 subunit N</fullName>
    </alternativeName>
</protein>
<keyword evidence="3 6" id="KW-0812">Transmembrane</keyword>
<comment type="subcellular location">
    <subcellularLocation>
        <location evidence="6">Cell membrane</location>
        <topology evidence="6">Multi-pass membrane protein</topology>
    </subcellularLocation>
    <subcellularLocation>
        <location evidence="1">Endomembrane system</location>
        <topology evidence="1">Multi-pass membrane protein</topology>
    </subcellularLocation>
    <subcellularLocation>
        <location evidence="7">Membrane</location>
        <topology evidence="7">Multi-pass membrane protein</topology>
    </subcellularLocation>
</comment>
<evidence type="ECO:0000313" key="9">
    <source>
        <dbReference type="EMBL" id="GCF06735.1"/>
    </source>
</evidence>
<evidence type="ECO:0000259" key="8">
    <source>
        <dbReference type="Pfam" id="PF00361"/>
    </source>
</evidence>
<feature type="transmembrane region" description="Helical" evidence="6">
    <location>
        <begin position="349"/>
        <end position="370"/>
    </location>
</feature>
<evidence type="ECO:0000313" key="10">
    <source>
        <dbReference type="Proteomes" id="UP000322530"/>
    </source>
</evidence>
<evidence type="ECO:0000256" key="2">
    <source>
        <dbReference type="ARBA" id="ARBA00022475"/>
    </source>
</evidence>
<feature type="transmembrane region" description="Helical" evidence="6">
    <location>
        <begin position="293"/>
        <end position="311"/>
    </location>
</feature>
<feature type="transmembrane region" description="Helical" evidence="6">
    <location>
        <begin position="431"/>
        <end position="447"/>
    </location>
</feature>
<keyword evidence="5 6" id="KW-0472">Membrane</keyword>
<comment type="catalytic activity">
    <reaction evidence="6">
        <text>a quinone + NADH + 5 H(+)(in) = a quinol + NAD(+) + 4 H(+)(out)</text>
        <dbReference type="Rhea" id="RHEA:57888"/>
        <dbReference type="ChEBI" id="CHEBI:15378"/>
        <dbReference type="ChEBI" id="CHEBI:24646"/>
        <dbReference type="ChEBI" id="CHEBI:57540"/>
        <dbReference type="ChEBI" id="CHEBI:57945"/>
        <dbReference type="ChEBI" id="CHEBI:132124"/>
    </reaction>
</comment>
<gene>
    <name evidence="6" type="primary">nuoN</name>
    <name evidence="9" type="ORF">KDI_02990</name>
</gene>
<sequence length="562" mass="60681">MTFTYSVSPQDWLGIAPIVVLVLMVLLTMSVDLLLPHAGKRSKHSGPANFAVLPIVALVGVLLALAVTIALFFIEHPASAFNNMIGSDNGTLYAYLIILIAGGLGVLLSPAYLKRLNLVHQGEYYALMLLAMTGMLLMAGATNFAIVFVGLEIFSLALYILCSFIDQRPTSQEAGMKYFLLSSFASAFLLYGISLIYAATGHTSFIDIQSFVATHSHGHAPLLLLTGMALLTVGFAFKVSAVPFQSWTPDVYQGAPAPVTAFMSIGTKVAALLAFVRVFGFMLSSVQNDWMPVVWGIAVLTIVAGNLMALGQSNIKRMLAYSSIAHGGYLLIGIVVSGAGQRHIGASAILFYLSCYLFMNIGAFGVISLLERRDNSGYELAELRGLWYRNPWLAGLLAFFLLALAGFPPMVGFAGKYYLFYAALVGGHPELLIIGILASVLGIYYYLRFIATMFMEGREGIRGTGRGESYGTARPEVPVTPTRRPIRNAVPAASSVTAVAERPLPTKVTSPVIRTSEPEPTRELEWMSWLALGIAALGTLVVGIILPFWLPTIQQAAQQLMR</sequence>
<feature type="transmembrane region" description="Helical" evidence="6">
    <location>
        <begin position="47"/>
        <end position="72"/>
    </location>
</feature>
<accession>A0A5A5T675</accession>
<dbReference type="NCBIfam" id="TIGR01770">
    <property type="entry name" value="NDH_I_N"/>
    <property type="match status" value="1"/>
</dbReference>
<dbReference type="RefSeq" id="WP_149399612.1">
    <property type="nucleotide sequence ID" value="NZ_BIXY01000002.1"/>
</dbReference>
<dbReference type="GO" id="GO:0050136">
    <property type="term" value="F:NADH dehydrogenase (quinone) (non-electrogenic) activity"/>
    <property type="evidence" value="ECO:0007669"/>
    <property type="project" value="UniProtKB-UniRule"/>
</dbReference>
<reference evidence="9 10" key="1">
    <citation type="submission" date="2019-01" db="EMBL/GenBank/DDBJ databases">
        <title>Draft genome sequence of Dictyobacter sp. Uno17.</title>
        <authorList>
            <person name="Wang C.M."/>
            <person name="Zheng Y."/>
            <person name="Sakai Y."/>
            <person name="Abe K."/>
            <person name="Yokota A."/>
            <person name="Yabe S."/>
        </authorList>
    </citation>
    <scope>NUCLEOTIDE SEQUENCE [LARGE SCALE GENOMIC DNA]</scope>
    <source>
        <strain evidence="9 10">Uno17</strain>
    </source>
</reference>
<feature type="domain" description="NADH:quinone oxidoreductase/Mrp antiporter transmembrane" evidence="8">
    <location>
        <begin position="141"/>
        <end position="441"/>
    </location>
</feature>
<dbReference type="PANTHER" id="PTHR22773">
    <property type="entry name" value="NADH DEHYDROGENASE"/>
    <property type="match status" value="1"/>
</dbReference>
<dbReference type="EC" id="7.1.1.-" evidence="6"/>
<dbReference type="GO" id="GO:0012505">
    <property type="term" value="C:endomembrane system"/>
    <property type="evidence" value="ECO:0007669"/>
    <property type="project" value="UniProtKB-SubCell"/>
</dbReference>
<evidence type="ECO:0000256" key="1">
    <source>
        <dbReference type="ARBA" id="ARBA00004127"/>
    </source>
</evidence>
<keyword evidence="6" id="KW-0813">Transport</keyword>
<dbReference type="InterPro" id="IPR001750">
    <property type="entry name" value="ND/Mrp_TM"/>
</dbReference>
<evidence type="ECO:0000256" key="3">
    <source>
        <dbReference type="ARBA" id="ARBA00022692"/>
    </source>
</evidence>
<feature type="transmembrane region" description="Helical" evidence="6">
    <location>
        <begin position="147"/>
        <end position="166"/>
    </location>
</feature>
<comment type="caution">
    <text evidence="9">The sequence shown here is derived from an EMBL/GenBank/DDBJ whole genome shotgun (WGS) entry which is preliminary data.</text>
</comment>
<evidence type="ECO:0000256" key="5">
    <source>
        <dbReference type="ARBA" id="ARBA00023136"/>
    </source>
</evidence>
<name>A0A5A5T675_9CHLR</name>
<dbReference type="GO" id="GO:0005886">
    <property type="term" value="C:plasma membrane"/>
    <property type="evidence" value="ECO:0007669"/>
    <property type="project" value="UniProtKB-SubCell"/>
</dbReference>
<feature type="transmembrane region" description="Helical" evidence="6">
    <location>
        <begin position="124"/>
        <end position="141"/>
    </location>
</feature>
<feature type="transmembrane region" description="Helical" evidence="6">
    <location>
        <begin position="391"/>
        <end position="411"/>
    </location>
</feature>
<dbReference type="InterPro" id="IPR010096">
    <property type="entry name" value="NADH-Q_OxRdtase_suN/2"/>
</dbReference>
<feature type="transmembrane region" description="Helical" evidence="6">
    <location>
        <begin position="529"/>
        <end position="550"/>
    </location>
</feature>
<feature type="transmembrane region" description="Helical" evidence="6">
    <location>
        <begin position="12"/>
        <end position="35"/>
    </location>
</feature>
<keyword evidence="6" id="KW-1278">Translocase</keyword>
<evidence type="ECO:0000256" key="6">
    <source>
        <dbReference type="HAMAP-Rule" id="MF_00445"/>
    </source>
</evidence>
<keyword evidence="4 6" id="KW-1133">Transmembrane helix</keyword>
<feature type="transmembrane region" description="Helical" evidence="6">
    <location>
        <begin position="178"/>
        <end position="199"/>
    </location>
</feature>
<evidence type="ECO:0000256" key="4">
    <source>
        <dbReference type="ARBA" id="ARBA00022989"/>
    </source>
</evidence>
<keyword evidence="10" id="KW-1185">Reference proteome</keyword>
<keyword evidence="6" id="KW-0830">Ubiquinone</keyword>
<dbReference type="Pfam" id="PF00361">
    <property type="entry name" value="Proton_antipo_M"/>
    <property type="match status" value="1"/>
</dbReference>
<keyword evidence="6" id="KW-0520">NAD</keyword>
<dbReference type="GO" id="GO:0048038">
    <property type="term" value="F:quinone binding"/>
    <property type="evidence" value="ECO:0007669"/>
    <property type="project" value="UniProtKB-KW"/>
</dbReference>
<comment type="function">
    <text evidence="6">NDH-1 shuttles electrons from NADH, via FMN and iron-sulfur (Fe-S) centers, to quinones in the respiratory chain. The immediate electron acceptor for the enzyme in this species is believed to be ubiquinone. Couples the redox reaction to proton translocation (for every two electrons transferred, four hydrogen ions are translocated across the cytoplasmic membrane), and thus conserves the redox energy in a proton gradient.</text>
</comment>
<evidence type="ECO:0000256" key="7">
    <source>
        <dbReference type="RuleBase" id="RU000320"/>
    </source>
</evidence>
<keyword evidence="2 6" id="KW-1003">Cell membrane</keyword>
<dbReference type="AlphaFoldDB" id="A0A5A5T675"/>
<dbReference type="OrthoDB" id="9807568at2"/>
<feature type="transmembrane region" description="Helical" evidence="6">
    <location>
        <begin position="219"/>
        <end position="237"/>
    </location>
</feature>
<dbReference type="GO" id="GO:0008137">
    <property type="term" value="F:NADH dehydrogenase (ubiquinone) activity"/>
    <property type="evidence" value="ECO:0007669"/>
    <property type="project" value="InterPro"/>
</dbReference>
<dbReference type="GO" id="GO:0042773">
    <property type="term" value="P:ATP synthesis coupled electron transport"/>
    <property type="evidence" value="ECO:0007669"/>
    <property type="project" value="InterPro"/>
</dbReference>
<proteinExistence type="inferred from homology"/>
<feature type="transmembrane region" description="Helical" evidence="6">
    <location>
        <begin position="318"/>
        <end position="337"/>
    </location>
</feature>
<comment type="similarity">
    <text evidence="6">Belongs to the complex I subunit 2 family.</text>
</comment>
<organism evidence="9 10">
    <name type="scientific">Dictyobacter arantiisoli</name>
    <dbReference type="NCBI Taxonomy" id="2014874"/>
    <lineage>
        <taxon>Bacteria</taxon>
        <taxon>Bacillati</taxon>
        <taxon>Chloroflexota</taxon>
        <taxon>Ktedonobacteria</taxon>
        <taxon>Ktedonobacterales</taxon>
        <taxon>Dictyobacteraceae</taxon>
        <taxon>Dictyobacter</taxon>
    </lineage>
</organism>